<feature type="transmembrane region" description="Helical" evidence="1">
    <location>
        <begin position="274"/>
        <end position="298"/>
    </location>
</feature>
<dbReference type="AlphaFoldDB" id="A0A9W6DHU0"/>
<dbReference type="Proteomes" id="UP001144256">
    <property type="component" value="Unassembled WGS sequence"/>
</dbReference>
<dbReference type="Pfam" id="PF09546">
    <property type="entry name" value="Spore_III_AE"/>
    <property type="match status" value="1"/>
</dbReference>
<evidence type="ECO:0000313" key="3">
    <source>
        <dbReference type="EMBL" id="GKX31922.1"/>
    </source>
</evidence>
<feature type="transmembrane region" description="Helical" evidence="1">
    <location>
        <begin position="127"/>
        <end position="147"/>
    </location>
</feature>
<feature type="transmembrane region" description="Helical" evidence="1">
    <location>
        <begin position="241"/>
        <end position="262"/>
    </location>
</feature>
<evidence type="ECO:0000256" key="1">
    <source>
        <dbReference type="SAM" id="Phobius"/>
    </source>
</evidence>
<evidence type="ECO:0000256" key="2">
    <source>
        <dbReference type="SAM" id="SignalP"/>
    </source>
</evidence>
<feature type="signal peptide" evidence="2">
    <location>
        <begin position="1"/>
        <end position="23"/>
    </location>
</feature>
<organism evidence="3 4">
    <name type="scientific">Vallitalea longa</name>
    <dbReference type="NCBI Taxonomy" id="2936439"/>
    <lineage>
        <taxon>Bacteria</taxon>
        <taxon>Bacillati</taxon>
        <taxon>Bacillota</taxon>
        <taxon>Clostridia</taxon>
        <taxon>Lachnospirales</taxon>
        <taxon>Vallitaleaceae</taxon>
        <taxon>Vallitalea</taxon>
    </lineage>
</organism>
<proteinExistence type="predicted"/>
<reference evidence="3" key="1">
    <citation type="submission" date="2022-06" db="EMBL/GenBank/DDBJ databases">
        <title>Vallitalea longa sp. nov., an anaerobic bacterium isolated from marine sediment.</title>
        <authorList>
            <person name="Hirano S."/>
            <person name="Terahara T."/>
            <person name="Mori K."/>
            <person name="Hamada M."/>
            <person name="Matsumoto R."/>
            <person name="Kobayashi T."/>
        </authorList>
    </citation>
    <scope>NUCLEOTIDE SEQUENCE</scope>
    <source>
        <strain evidence="3">SH18-1</strain>
    </source>
</reference>
<keyword evidence="4" id="KW-1185">Reference proteome</keyword>
<keyword evidence="1" id="KW-1133">Transmembrane helix</keyword>
<evidence type="ECO:0000313" key="4">
    <source>
        <dbReference type="Proteomes" id="UP001144256"/>
    </source>
</evidence>
<protein>
    <submittedName>
        <fullName evidence="3">Stage III sporulation protein AE</fullName>
    </submittedName>
</protein>
<feature type="transmembrane region" description="Helical" evidence="1">
    <location>
        <begin position="96"/>
        <end position="115"/>
    </location>
</feature>
<dbReference type="RefSeq" id="WP_281819262.1">
    <property type="nucleotide sequence ID" value="NZ_BRLB01000023.1"/>
</dbReference>
<sequence length="386" mass="42455">MKRLRWLFIIAIVLKISSINVSASSDVDTILNEQEKVIEYDNIQSAVDEILIDNSEVKIDFRETLNKVITGNLDLNINDIFTMILNNVFIEVRNNINLIIELIAIALIAAVFTNFTNAFNNKYVGEVGYFVVFLLMSTIILKSYNILNDIAVKVLTNLQTFIETLVPSLFAATALSGNYTSTILYSQIMLIIIGIVENIILKYVVPFVYIIIILEIINSITEENILSKMVELFKTIVNWGIKTIVIIFAGVLAIQSFTTPVIDGIANKSVKVAVSAIPFVGTTLSGVADTVLGCAVLIKNGIGIVALIIIIIICLIPIIKILVVSLLYKFASAIIQPISDKRIVNCLSSIGDICFILLGIVVITAFLFIITITIILSATSITAYIR</sequence>
<feature type="transmembrane region" description="Helical" evidence="1">
    <location>
        <begin position="349"/>
        <end position="376"/>
    </location>
</feature>
<comment type="caution">
    <text evidence="3">The sequence shown here is derived from an EMBL/GenBank/DDBJ whole genome shotgun (WGS) entry which is preliminary data.</text>
</comment>
<gene>
    <name evidence="3" type="ORF">SH1V18_44020</name>
</gene>
<feature type="transmembrane region" description="Helical" evidence="1">
    <location>
        <begin position="304"/>
        <end position="328"/>
    </location>
</feature>
<dbReference type="InterPro" id="IPR014194">
    <property type="entry name" value="Spore_III_AE"/>
</dbReference>
<keyword evidence="1" id="KW-0812">Transmembrane</keyword>
<keyword evidence="1" id="KW-0472">Membrane</keyword>
<name>A0A9W6DHU0_9FIRM</name>
<feature type="chain" id="PRO_5040961590" evidence="2">
    <location>
        <begin position="24"/>
        <end position="386"/>
    </location>
</feature>
<dbReference type="EMBL" id="BRLB01000023">
    <property type="protein sequence ID" value="GKX31922.1"/>
    <property type="molecule type" value="Genomic_DNA"/>
</dbReference>
<keyword evidence="2" id="KW-0732">Signal</keyword>
<accession>A0A9W6DHU0</accession>